<feature type="transmembrane region" description="Helical" evidence="2">
    <location>
        <begin position="404"/>
        <end position="423"/>
    </location>
</feature>
<dbReference type="Pfam" id="PF18943">
    <property type="entry name" value="DUF5690"/>
    <property type="match status" value="1"/>
</dbReference>
<dbReference type="KEGG" id="sre:PTSG_03865"/>
<gene>
    <name evidence="3" type="ORF">PTSG_03865</name>
</gene>
<reference evidence="3" key="1">
    <citation type="submission" date="2009-08" db="EMBL/GenBank/DDBJ databases">
        <title>Annotation of Salpingoeca rosetta.</title>
        <authorList>
            <consortium name="The Broad Institute Genome Sequencing Platform"/>
            <person name="Russ C."/>
            <person name="Cuomo C."/>
            <person name="Burger G."/>
            <person name="Gray M.W."/>
            <person name="Holland P.W.H."/>
            <person name="King N."/>
            <person name="Lang F.B.F."/>
            <person name="Roger A.J."/>
            <person name="Ruiz-Trillo I."/>
            <person name="Young S.K."/>
            <person name="Zeng Q."/>
            <person name="Gargeya S."/>
            <person name="Alvarado L."/>
            <person name="Berlin A."/>
            <person name="Chapman S.B."/>
            <person name="Chen Z."/>
            <person name="Freedman E."/>
            <person name="Gellesch M."/>
            <person name="Goldberg J."/>
            <person name="Griggs A."/>
            <person name="Gujja S."/>
            <person name="Heilman E."/>
            <person name="Heiman D."/>
            <person name="Howarth C."/>
            <person name="Mehta T."/>
            <person name="Neiman D."/>
            <person name="Pearson M."/>
            <person name="Roberts A."/>
            <person name="Saif S."/>
            <person name="Shea T."/>
            <person name="Shenoy N."/>
            <person name="Sisk P."/>
            <person name="Stolte C."/>
            <person name="Sykes S."/>
            <person name="White J."/>
            <person name="Yandava C."/>
            <person name="Haas B."/>
            <person name="Nusbaum C."/>
            <person name="Birren B."/>
        </authorList>
    </citation>
    <scope>NUCLEOTIDE SEQUENCE [LARGE SCALE GENOMIC DNA]</scope>
    <source>
        <strain evidence="3">ATCC 50818</strain>
    </source>
</reference>
<dbReference type="SUPFAM" id="SSF103473">
    <property type="entry name" value="MFS general substrate transporter"/>
    <property type="match status" value="1"/>
</dbReference>
<evidence type="ECO:0000256" key="1">
    <source>
        <dbReference type="SAM" id="MobiDB-lite"/>
    </source>
</evidence>
<feature type="region of interest" description="Disordered" evidence="1">
    <location>
        <begin position="59"/>
        <end position="81"/>
    </location>
</feature>
<dbReference type="InterPro" id="IPR043745">
    <property type="entry name" value="DUF5690"/>
</dbReference>
<dbReference type="EMBL" id="GL832962">
    <property type="protein sequence ID" value="EGD83233.1"/>
    <property type="molecule type" value="Genomic_DNA"/>
</dbReference>
<organism evidence="4">
    <name type="scientific">Salpingoeca rosetta (strain ATCC 50818 / BSB-021)</name>
    <dbReference type="NCBI Taxonomy" id="946362"/>
    <lineage>
        <taxon>Eukaryota</taxon>
        <taxon>Choanoflagellata</taxon>
        <taxon>Craspedida</taxon>
        <taxon>Salpingoecidae</taxon>
        <taxon>Salpingoeca</taxon>
    </lineage>
</organism>
<protein>
    <recommendedName>
        <fullName evidence="5">Major facilitator superfamily (MFS) profile domain-containing protein</fullName>
    </recommendedName>
</protein>
<sequence>MTTNATAASASSSSGGGASGGGSGGSRRRHHMYEDDGGGGGADSAHTRLLLVQDETHYRRHAHPASDTDDGGGSGSGSSGAGDTGAAAVAAAAALRGCPTTLRGVRLRLKRLMATSDLARAVIPSVAIIIAYWCVYLFRYPVYLLENDDFSQPTMAGLGVKTWMSTASVLAMAVSKFPAIRVLSALKPAHRFRFLIATFVLGGLGFTAFLPLDMPVLATLGMFAAGFPTGCIYTALLAYLEGRQNTELYISALNMVVVFGSSAARAVARALLGVVAPLLMPLLIVLLATPVFVVCTYVLDCIPPPSLKDQQSQSVRKPMPAPERNHFLKSFWPGLVCINIAYMAAVALRSYRDFFANDIYTPLLGRSPQPQDYLAADIPGGIVSTILLLLLVRIRNNRRAFKLCLSLLAVGGCIAMLAVVAYVRSALTGYSLIILIGCATFVSIVPFSGSLYDRLLAATHTDGTSVFLVLISDCFGYVGAIAVLLYRPFSSASADYDGFFIKACAVAGLACVAAGFAASVYFSRRLHSDSYRPLRRHDDDDDDDDDDNAVTVTAAAAAAARESDDHDGHATMVESRV</sequence>
<dbReference type="OMA" id="FIACFKI"/>
<dbReference type="InParanoid" id="F2U5L7"/>
<feature type="transmembrane region" description="Helical" evidence="2">
    <location>
        <begin position="252"/>
        <end position="272"/>
    </location>
</feature>
<dbReference type="AlphaFoldDB" id="F2U5L7"/>
<feature type="transmembrane region" description="Helical" evidence="2">
    <location>
        <begin position="216"/>
        <end position="240"/>
    </location>
</feature>
<keyword evidence="2" id="KW-1133">Transmembrane helix</keyword>
<feature type="transmembrane region" description="Helical" evidence="2">
    <location>
        <begin position="499"/>
        <end position="522"/>
    </location>
</feature>
<keyword evidence="4" id="KW-1185">Reference proteome</keyword>
<evidence type="ECO:0000313" key="4">
    <source>
        <dbReference type="Proteomes" id="UP000007799"/>
    </source>
</evidence>
<dbReference type="InterPro" id="IPR036259">
    <property type="entry name" value="MFS_trans_sf"/>
</dbReference>
<keyword evidence="2" id="KW-0812">Transmembrane</keyword>
<dbReference type="Proteomes" id="UP000007799">
    <property type="component" value="Unassembled WGS sequence"/>
</dbReference>
<proteinExistence type="predicted"/>
<feature type="transmembrane region" description="Helical" evidence="2">
    <location>
        <begin position="192"/>
        <end position="210"/>
    </location>
</feature>
<evidence type="ECO:0008006" key="5">
    <source>
        <dbReference type="Google" id="ProtNLM"/>
    </source>
</evidence>
<feature type="compositionally biased region" description="Gly residues" evidence="1">
    <location>
        <begin position="14"/>
        <end position="25"/>
    </location>
</feature>
<feature type="transmembrane region" description="Helical" evidence="2">
    <location>
        <begin position="118"/>
        <end position="138"/>
    </location>
</feature>
<evidence type="ECO:0000313" key="3">
    <source>
        <dbReference type="EMBL" id="EGD83233.1"/>
    </source>
</evidence>
<name>F2U5L7_SALR5</name>
<feature type="transmembrane region" description="Helical" evidence="2">
    <location>
        <begin position="373"/>
        <end position="392"/>
    </location>
</feature>
<feature type="transmembrane region" description="Helical" evidence="2">
    <location>
        <begin position="429"/>
        <end position="452"/>
    </location>
</feature>
<feature type="region of interest" description="Disordered" evidence="1">
    <location>
        <begin position="1"/>
        <end position="44"/>
    </location>
</feature>
<accession>F2U5L7</accession>
<dbReference type="eggNOG" id="ENOG502SRS3">
    <property type="taxonomic scope" value="Eukaryota"/>
</dbReference>
<dbReference type="GeneID" id="16076177"/>
<dbReference type="OrthoDB" id="10268023at2759"/>
<feature type="transmembrane region" description="Helical" evidence="2">
    <location>
        <begin position="326"/>
        <end position="348"/>
    </location>
</feature>
<feature type="transmembrane region" description="Helical" evidence="2">
    <location>
        <begin position="464"/>
        <end position="487"/>
    </location>
</feature>
<keyword evidence="2" id="KW-0472">Membrane</keyword>
<feature type="compositionally biased region" description="Basic and acidic residues" evidence="1">
    <location>
        <begin position="561"/>
        <end position="577"/>
    </location>
</feature>
<feature type="compositionally biased region" description="Gly residues" evidence="1">
    <location>
        <begin position="71"/>
        <end position="81"/>
    </location>
</feature>
<feature type="transmembrane region" description="Helical" evidence="2">
    <location>
        <begin position="278"/>
        <end position="299"/>
    </location>
</feature>
<dbReference type="RefSeq" id="XP_004995597.1">
    <property type="nucleotide sequence ID" value="XM_004995540.1"/>
</dbReference>
<feature type="region of interest" description="Disordered" evidence="1">
    <location>
        <begin position="557"/>
        <end position="577"/>
    </location>
</feature>
<feature type="transmembrane region" description="Helical" evidence="2">
    <location>
        <begin position="158"/>
        <end position="180"/>
    </location>
</feature>
<evidence type="ECO:0000256" key="2">
    <source>
        <dbReference type="SAM" id="Phobius"/>
    </source>
</evidence>